<organism evidence="1 2">
    <name type="scientific">Silvibacterium bohemicum</name>
    <dbReference type="NCBI Taxonomy" id="1577686"/>
    <lineage>
        <taxon>Bacteria</taxon>
        <taxon>Pseudomonadati</taxon>
        <taxon>Acidobacteriota</taxon>
        <taxon>Terriglobia</taxon>
        <taxon>Terriglobales</taxon>
        <taxon>Acidobacteriaceae</taxon>
        <taxon>Silvibacterium</taxon>
    </lineage>
</organism>
<evidence type="ECO:0000313" key="2">
    <source>
        <dbReference type="Proteomes" id="UP000538666"/>
    </source>
</evidence>
<dbReference type="AlphaFoldDB" id="A0A841K2X0"/>
<keyword evidence="2" id="KW-1185">Reference proteome</keyword>
<name>A0A841K2X0_9BACT</name>
<dbReference type="PROSITE" id="PS51257">
    <property type="entry name" value="PROKAR_LIPOPROTEIN"/>
    <property type="match status" value="1"/>
</dbReference>
<comment type="caution">
    <text evidence="1">The sequence shown here is derived from an EMBL/GenBank/DDBJ whole genome shotgun (WGS) entry which is preliminary data.</text>
</comment>
<dbReference type="InterPro" id="IPR011044">
    <property type="entry name" value="Quino_amine_DH_bsu"/>
</dbReference>
<dbReference type="EMBL" id="JACHEK010000015">
    <property type="protein sequence ID" value="MBB6147375.1"/>
    <property type="molecule type" value="Genomic_DNA"/>
</dbReference>
<dbReference type="InterPro" id="IPR015943">
    <property type="entry name" value="WD40/YVTN_repeat-like_dom_sf"/>
</dbReference>
<dbReference type="SUPFAM" id="SSF63829">
    <property type="entry name" value="Calcium-dependent phosphotriesterase"/>
    <property type="match status" value="1"/>
</dbReference>
<dbReference type="OrthoDB" id="101199at2"/>
<protein>
    <submittedName>
        <fullName evidence="1">Uncharacterized protein</fullName>
    </submittedName>
</protein>
<gene>
    <name evidence="1" type="ORF">HNQ77_005371</name>
</gene>
<proteinExistence type="predicted"/>
<accession>A0A841K2X0</accession>
<dbReference type="Proteomes" id="UP000538666">
    <property type="component" value="Unassembled WGS sequence"/>
</dbReference>
<dbReference type="SUPFAM" id="SSF50969">
    <property type="entry name" value="YVTN repeat-like/Quinoprotein amine dehydrogenase"/>
    <property type="match status" value="1"/>
</dbReference>
<evidence type="ECO:0000313" key="1">
    <source>
        <dbReference type="EMBL" id="MBB6147375.1"/>
    </source>
</evidence>
<dbReference type="Gene3D" id="2.130.10.10">
    <property type="entry name" value="YVTN repeat-like/Quinoprotein amine dehydrogenase"/>
    <property type="match status" value="1"/>
</dbReference>
<sequence length="757" mass="76795">MQRYLALIALFVFSLPVGLSISGCATQVGDFCNGLGFGPKTNAVEFITLQPETTGISLSWGQTGQVSAPSAFNCKKAAATVSTFTYGSSNLLLADISPTGALCGGTWNRNSPGGIADFTICTPPTGSAAEQCNATSCGVAQITASGSGVTSNPVPVFVHPPVTAISVPAQTACVSQNNPGPTFTATVSGPNGVVIPAASVGTIDYTPVTSSIVTINNTTVTGTGTNGTTTANMPGSTVVNATVALVSAPAGYFYTCPPTNIALSINGATSAVVNPSTPQNILAVATDQNNTILSGLTLDFTSTRPQEIAVSAAGQVSSTFPSATAITAICQPTTCNPSPIGQIGVLGTGMPVVSNTLNVTSPGRSSTIMWMASTQSQYFSQIDLTTGLPSSPIRTPFPPNSMVLDQAGNNLYFGSFRELMIYSASTNGLSKEDVSVPGVVLAASPDSTTLVINDQLRQVIYLYTVSTGANTSVGGLATKAVFSPDGKNVYITGPNNLYVHNANSGWSTYPINATEQSCTLNNNSPLAGGTYDPFCGSDLALTIPAVGQFITGSPTTAHSFCPNASANPPYYPAAGSVGAQTDKLANTNDGLHILGASVSGNTFTDIGVTVPTGACPAFSGGTPRTFPTTLNQTPFPAGVTPTEIDDVLASPDSSVAFVLYNATAATGLLPAYQPSASPGAAGTLSTVQLSGTAQAPIAGIFSPDDTIFFVSTSGDNLIHYVDPVALKDTLTINPGLTNASGQTVPAQMLAVKPRPTT</sequence>
<reference evidence="1 2" key="1">
    <citation type="submission" date="2020-08" db="EMBL/GenBank/DDBJ databases">
        <title>Genomic Encyclopedia of Type Strains, Phase IV (KMG-IV): sequencing the most valuable type-strain genomes for metagenomic binning, comparative biology and taxonomic classification.</title>
        <authorList>
            <person name="Goeker M."/>
        </authorList>
    </citation>
    <scope>NUCLEOTIDE SEQUENCE [LARGE SCALE GENOMIC DNA]</scope>
    <source>
        <strain evidence="1 2">DSM 103733</strain>
    </source>
</reference>
<dbReference type="RefSeq" id="WP_050059844.1">
    <property type="nucleotide sequence ID" value="NZ_JACHEK010000015.1"/>
</dbReference>